<dbReference type="EMBL" id="CAEKDK010000001">
    <property type="protein sequence ID" value="CAB4262972.1"/>
    <property type="molecule type" value="Genomic_DNA"/>
</dbReference>
<accession>A0A6J5THK6</accession>
<organism evidence="1 2">
    <name type="scientific">Prunus armeniaca</name>
    <name type="common">Apricot</name>
    <name type="synonym">Armeniaca vulgaris</name>
    <dbReference type="NCBI Taxonomy" id="36596"/>
    <lineage>
        <taxon>Eukaryota</taxon>
        <taxon>Viridiplantae</taxon>
        <taxon>Streptophyta</taxon>
        <taxon>Embryophyta</taxon>
        <taxon>Tracheophyta</taxon>
        <taxon>Spermatophyta</taxon>
        <taxon>Magnoliopsida</taxon>
        <taxon>eudicotyledons</taxon>
        <taxon>Gunneridae</taxon>
        <taxon>Pentapetalae</taxon>
        <taxon>rosids</taxon>
        <taxon>fabids</taxon>
        <taxon>Rosales</taxon>
        <taxon>Rosaceae</taxon>
        <taxon>Amygdaloideae</taxon>
        <taxon>Amygdaleae</taxon>
        <taxon>Prunus</taxon>
    </lineage>
</organism>
<gene>
    <name evidence="1" type="ORF">CURHAP_LOCUS2484</name>
</gene>
<protein>
    <submittedName>
        <fullName evidence="1">Uncharacterized protein</fullName>
    </submittedName>
</protein>
<dbReference type="Proteomes" id="UP000507222">
    <property type="component" value="Unassembled WGS sequence"/>
</dbReference>
<evidence type="ECO:0000313" key="2">
    <source>
        <dbReference type="Proteomes" id="UP000507222"/>
    </source>
</evidence>
<proteinExistence type="predicted"/>
<name>A0A6J5THK6_PRUAR</name>
<dbReference type="AlphaFoldDB" id="A0A6J5THK6"/>
<sequence>MLLYSGYLHVLQRKCGDPKVLALPSYLVYLRSSVIPKLTGEWKHLEEILSQSSFDKDEAIAVVNFLPKIKKLILTNAEIGRDDVIKLPQGCQ</sequence>
<reference evidence="1 2" key="1">
    <citation type="submission" date="2020-05" db="EMBL/GenBank/DDBJ databases">
        <authorList>
            <person name="Campoy J."/>
            <person name="Schneeberger K."/>
            <person name="Spophaly S."/>
        </authorList>
    </citation>
    <scope>NUCLEOTIDE SEQUENCE [LARGE SCALE GENOMIC DNA]</scope>
    <source>
        <strain evidence="1">PruArmRojPasFocal</strain>
    </source>
</reference>
<evidence type="ECO:0000313" key="1">
    <source>
        <dbReference type="EMBL" id="CAB4262972.1"/>
    </source>
</evidence>